<dbReference type="Gene3D" id="3.90.810.10">
    <property type="entry name" value="CRIB domain"/>
    <property type="match status" value="1"/>
</dbReference>
<evidence type="ECO:0000256" key="11">
    <source>
        <dbReference type="ARBA" id="ARBA00048679"/>
    </source>
</evidence>
<sequence length="1138" mass="126459">MSDSNSHEESVRLPRHRGTLNVDALVDENFTPDNVEPPLKEQEESQYIKDEITMIAQQLNDIKNVKSGWDTSEDEDGDALEGITEEVTSNHRSPIDASESVTDNDNDVTPIVDGGKFTPTVDKETFEAVEEINKFHFSTPVVPPSEGTFESPENKYSLTPMIGKFEGMSFGLEEDMKLLTTNRIDAYKNTDEIPKSLDPKEEKDAKPQIDIDDLRLNLSNKEVKPNFMAPTPYSIESSDHDFNSIIDGYDQSPKVQSNPSSDILSTESDAIKDQTQSMTKQNHQSIAKVRQLATTSTQVTNKDNEKKKRKKLLHGFSKALGLGSSSSSSSNLKISAPQNVVLRTHVSYDSETQTYKDLPEEWARVLTAQGISVAEQKANPVEAQEVMKFYSEEYGRNSNDKFMDVHQRESFSSDYNDSANDINNTSQETDFSDTGYQNNVSYTSDTSSSTINKQRNGASNPSLQTPTSDYSQKFSSVSTTSQLDADNDVEYIPKRQAPPPPPSTNITGFKQSTTPAQQQNPVFQQKTPGSAKSSTSRNTSIKNARKHFGSPASSPKNQLSNSGKSSPSSPTVNFMEQISRRFSRRRSHTNGAESKPRIVHLSEGIANPGGPIQITSPAQASANTNGKFNSPVTGLKFGPPIVQKLPKSTTSESSNFEPKRAAPSLPSQQIPSSTKTDDISPIFSNNSLKKLNDVDEAIREEKIELEENFISEEIVIAKGKEELPPVPSTLEIPPRTVPIQCDLVDQPSINPIAQLKEPSDDEQNKEDGFSIQKNHSADDKKSVPVDIPETPPIPDAPVSAPIKPAKRKLTEEEQERRREIRRAKDIKYMKKLNEICSDEDPLKRFHELSKIGQGASGGVYTAFDDVTKQCVAIKQMELEKQPKKELIINEILVMKGSKHGNIVNFIEAYLLKKELWVVMEYMEGGSLTDIVTHSIMTEAQMGAVCRETLKGLRFLHSKGIIHRDIKSDNILLSLNGDIKLTDFGFCAQIKDHASKRNTMVGTPYWMAPEIVMKKAYGPKVDIWSLGIMTIEMIEGEPPYLNETPLRALFLITTNGKPELKDRNAQSPELQEFLDACLEVNPSKRSNSVQLLGSKFILQAAKNEALAPLVQLAREEKEKERDDSEDDADTDTIENFNNA</sequence>
<dbReference type="InterPro" id="IPR011009">
    <property type="entry name" value="Kinase-like_dom_sf"/>
</dbReference>
<comment type="subcellular location">
    <subcellularLocation>
        <location evidence="1">Cytoplasm</location>
    </subcellularLocation>
</comment>
<feature type="region of interest" description="Disordered" evidence="13">
    <location>
        <begin position="397"/>
        <end position="572"/>
    </location>
</feature>
<keyword evidence="4" id="KW-0963">Cytoplasm</keyword>
<organism evidence="15 16">
    <name type="scientific">Pichia inconspicua</name>
    <dbReference type="NCBI Taxonomy" id="52247"/>
    <lineage>
        <taxon>Eukaryota</taxon>
        <taxon>Fungi</taxon>
        <taxon>Dikarya</taxon>
        <taxon>Ascomycota</taxon>
        <taxon>Saccharomycotina</taxon>
        <taxon>Pichiomycetes</taxon>
        <taxon>Pichiales</taxon>
        <taxon>Pichiaceae</taxon>
        <taxon>Pichia</taxon>
    </lineage>
</organism>
<dbReference type="Proteomes" id="UP000307173">
    <property type="component" value="Unassembled WGS sequence"/>
</dbReference>
<feature type="region of interest" description="Disordered" evidence="13">
    <location>
        <begin position="754"/>
        <end position="818"/>
    </location>
</feature>
<gene>
    <name evidence="15" type="ORF">CANINC_000341</name>
</gene>
<feature type="compositionally biased region" description="Polar residues" evidence="13">
    <location>
        <begin position="665"/>
        <end position="674"/>
    </location>
</feature>
<dbReference type="InterPro" id="IPR036936">
    <property type="entry name" value="CRIB_dom_sf"/>
</dbReference>
<dbReference type="GO" id="GO:0005524">
    <property type="term" value="F:ATP binding"/>
    <property type="evidence" value="ECO:0007669"/>
    <property type="project" value="UniProtKB-UniRule"/>
</dbReference>
<evidence type="ECO:0000256" key="6">
    <source>
        <dbReference type="ARBA" id="ARBA00022679"/>
    </source>
</evidence>
<comment type="catalytic activity">
    <reaction evidence="10">
        <text>L-threonyl-[protein] + ATP = O-phospho-L-threonyl-[protein] + ADP + H(+)</text>
        <dbReference type="Rhea" id="RHEA:46608"/>
        <dbReference type="Rhea" id="RHEA-COMP:11060"/>
        <dbReference type="Rhea" id="RHEA-COMP:11605"/>
        <dbReference type="ChEBI" id="CHEBI:15378"/>
        <dbReference type="ChEBI" id="CHEBI:30013"/>
        <dbReference type="ChEBI" id="CHEBI:30616"/>
        <dbReference type="ChEBI" id="CHEBI:61977"/>
        <dbReference type="ChEBI" id="CHEBI:456216"/>
        <dbReference type="EC" id="2.7.11.1"/>
    </reaction>
</comment>
<feature type="region of interest" description="Disordered" evidence="13">
    <location>
        <begin position="1113"/>
        <end position="1138"/>
    </location>
</feature>
<dbReference type="FunFam" id="1.10.510.10:FF:000011">
    <property type="entry name" value="Non-specific serine/threonine protein kinase"/>
    <property type="match status" value="1"/>
</dbReference>
<dbReference type="Gene3D" id="3.30.200.20">
    <property type="entry name" value="Phosphorylase Kinase, domain 1"/>
    <property type="match status" value="1"/>
</dbReference>
<dbReference type="AlphaFoldDB" id="A0A4T0X7N2"/>
<evidence type="ECO:0000256" key="8">
    <source>
        <dbReference type="ARBA" id="ARBA00022777"/>
    </source>
</evidence>
<dbReference type="OrthoDB" id="248923at2759"/>
<comment type="similarity">
    <text evidence="2">Belongs to the protein kinase superfamily. STE Ser/Thr protein kinase family. STE20 subfamily.</text>
</comment>
<dbReference type="PROSITE" id="PS00107">
    <property type="entry name" value="PROTEIN_KINASE_ATP"/>
    <property type="match status" value="1"/>
</dbReference>
<dbReference type="PROSITE" id="PS00108">
    <property type="entry name" value="PROTEIN_KINASE_ST"/>
    <property type="match status" value="1"/>
</dbReference>
<dbReference type="Pfam" id="PF00786">
    <property type="entry name" value="PBD"/>
    <property type="match status" value="1"/>
</dbReference>
<keyword evidence="6" id="KW-0808">Transferase</keyword>
<dbReference type="PROSITE" id="PS50011">
    <property type="entry name" value="PROTEIN_KINASE_DOM"/>
    <property type="match status" value="1"/>
</dbReference>
<feature type="compositionally biased region" description="Basic and acidic residues" evidence="13">
    <location>
        <begin position="397"/>
        <end position="411"/>
    </location>
</feature>
<evidence type="ECO:0000256" key="4">
    <source>
        <dbReference type="ARBA" id="ARBA00022490"/>
    </source>
</evidence>
<feature type="compositionally biased region" description="Acidic residues" evidence="13">
    <location>
        <begin position="1122"/>
        <end position="1131"/>
    </location>
</feature>
<feature type="compositionally biased region" description="Polar residues" evidence="13">
    <location>
        <begin position="292"/>
        <end position="301"/>
    </location>
</feature>
<feature type="region of interest" description="Disordered" evidence="13">
    <location>
        <begin position="190"/>
        <end position="211"/>
    </location>
</feature>
<reference evidence="15 16" key="1">
    <citation type="journal article" date="2019" name="Front. Genet.">
        <title>Whole-Genome Sequencing of the Opportunistic Yeast Pathogen Candida inconspicua Uncovers Its Hybrid Origin.</title>
        <authorList>
            <person name="Mixao V."/>
            <person name="Hansen A.P."/>
            <person name="Saus E."/>
            <person name="Boekhout T."/>
            <person name="Lass-Florl C."/>
            <person name="Gabaldon T."/>
        </authorList>
    </citation>
    <scope>NUCLEOTIDE SEQUENCE [LARGE SCALE GENOMIC DNA]</scope>
    <source>
        <strain evidence="15 16">CBS 180</strain>
    </source>
</reference>
<proteinExistence type="inferred from homology"/>
<feature type="region of interest" description="Disordered" evidence="13">
    <location>
        <begin position="1"/>
        <end position="20"/>
    </location>
</feature>
<feature type="region of interest" description="Disordered" evidence="13">
    <location>
        <begin position="225"/>
        <end position="311"/>
    </location>
</feature>
<evidence type="ECO:0000256" key="1">
    <source>
        <dbReference type="ARBA" id="ARBA00004496"/>
    </source>
</evidence>
<evidence type="ECO:0000313" key="16">
    <source>
        <dbReference type="Proteomes" id="UP000307173"/>
    </source>
</evidence>
<feature type="region of interest" description="Disordered" evidence="13">
    <location>
        <begin position="66"/>
        <end position="118"/>
    </location>
</feature>
<dbReference type="Pfam" id="PF00069">
    <property type="entry name" value="Pkinase"/>
    <property type="match status" value="1"/>
</dbReference>
<feature type="binding site" evidence="12">
    <location>
        <position position="874"/>
    </location>
    <ligand>
        <name>ATP</name>
        <dbReference type="ChEBI" id="CHEBI:30616"/>
    </ligand>
</feature>
<dbReference type="PANTHER" id="PTHR45832:SF22">
    <property type="entry name" value="SERINE_THREONINE-PROTEIN KINASE SAMKA-RELATED"/>
    <property type="match status" value="1"/>
</dbReference>
<dbReference type="InterPro" id="IPR000095">
    <property type="entry name" value="CRIB_dom"/>
</dbReference>
<feature type="compositionally biased region" description="Basic and acidic residues" evidence="13">
    <location>
        <begin position="808"/>
        <end position="818"/>
    </location>
</feature>
<dbReference type="Gene3D" id="1.10.510.10">
    <property type="entry name" value="Transferase(Phosphotransferase) domain 1"/>
    <property type="match status" value="1"/>
</dbReference>
<feature type="compositionally biased region" description="Polar residues" evidence="13">
    <location>
        <begin position="646"/>
        <end position="656"/>
    </location>
</feature>
<evidence type="ECO:0000256" key="9">
    <source>
        <dbReference type="ARBA" id="ARBA00022840"/>
    </source>
</evidence>
<dbReference type="EC" id="2.7.11.1" evidence="3"/>
<evidence type="ECO:0000256" key="5">
    <source>
        <dbReference type="ARBA" id="ARBA00022527"/>
    </source>
</evidence>
<dbReference type="EMBL" id="SELW01000049">
    <property type="protein sequence ID" value="TID31097.1"/>
    <property type="molecule type" value="Genomic_DNA"/>
</dbReference>
<comment type="caution">
    <text evidence="15">The sequence shown here is derived from an EMBL/GenBank/DDBJ whole genome shotgun (WGS) entry which is preliminary data.</text>
</comment>
<dbReference type="SUPFAM" id="SSF56112">
    <property type="entry name" value="Protein kinase-like (PK-like)"/>
    <property type="match status" value="1"/>
</dbReference>
<evidence type="ECO:0000256" key="13">
    <source>
        <dbReference type="SAM" id="MobiDB-lite"/>
    </source>
</evidence>
<keyword evidence="9 12" id="KW-0067">ATP-binding</keyword>
<dbReference type="InterPro" id="IPR000719">
    <property type="entry name" value="Prot_kinase_dom"/>
</dbReference>
<keyword evidence="7 12" id="KW-0547">Nucleotide-binding</keyword>
<dbReference type="InterPro" id="IPR051931">
    <property type="entry name" value="PAK3-like"/>
</dbReference>
<evidence type="ECO:0000256" key="2">
    <source>
        <dbReference type="ARBA" id="ARBA00008874"/>
    </source>
</evidence>
<evidence type="ECO:0000256" key="12">
    <source>
        <dbReference type="PROSITE-ProRule" id="PRU10141"/>
    </source>
</evidence>
<accession>A0A4T0X7N2</accession>
<keyword evidence="5" id="KW-0723">Serine/threonine-protein kinase</keyword>
<feature type="compositionally biased region" description="Low complexity" evidence="13">
    <location>
        <begin position="560"/>
        <end position="569"/>
    </location>
</feature>
<dbReference type="STRING" id="52247.A0A4T0X7N2"/>
<keyword evidence="8" id="KW-0418">Kinase</keyword>
<evidence type="ECO:0000256" key="7">
    <source>
        <dbReference type="ARBA" id="ARBA00022741"/>
    </source>
</evidence>
<dbReference type="GO" id="GO:0004674">
    <property type="term" value="F:protein serine/threonine kinase activity"/>
    <property type="evidence" value="ECO:0007669"/>
    <property type="project" value="UniProtKB-KW"/>
</dbReference>
<evidence type="ECO:0000256" key="3">
    <source>
        <dbReference type="ARBA" id="ARBA00012513"/>
    </source>
</evidence>
<dbReference type="GO" id="GO:0005737">
    <property type="term" value="C:cytoplasm"/>
    <property type="evidence" value="ECO:0007669"/>
    <property type="project" value="UniProtKB-SubCell"/>
</dbReference>
<dbReference type="InterPro" id="IPR008271">
    <property type="entry name" value="Ser/Thr_kinase_AS"/>
</dbReference>
<evidence type="ECO:0000256" key="10">
    <source>
        <dbReference type="ARBA" id="ARBA00047899"/>
    </source>
</evidence>
<dbReference type="SMART" id="SM00220">
    <property type="entry name" value="S_TKc"/>
    <property type="match status" value="1"/>
</dbReference>
<dbReference type="GO" id="GO:0030447">
    <property type="term" value="P:filamentous growth"/>
    <property type="evidence" value="ECO:0007669"/>
    <property type="project" value="UniProtKB-ARBA"/>
</dbReference>
<feature type="compositionally biased region" description="Basic and acidic residues" evidence="13">
    <location>
        <begin position="1"/>
        <end position="12"/>
    </location>
</feature>
<dbReference type="CDD" id="cd06614">
    <property type="entry name" value="STKc_PAK"/>
    <property type="match status" value="1"/>
</dbReference>
<name>A0A4T0X7N2_9ASCO</name>
<keyword evidence="16" id="KW-1185">Reference proteome</keyword>
<feature type="compositionally biased region" description="Polar residues" evidence="13">
    <location>
        <begin position="253"/>
        <end position="285"/>
    </location>
</feature>
<comment type="catalytic activity">
    <reaction evidence="11">
        <text>L-seryl-[protein] + ATP = O-phospho-L-seryl-[protein] + ADP + H(+)</text>
        <dbReference type="Rhea" id="RHEA:17989"/>
        <dbReference type="Rhea" id="RHEA-COMP:9863"/>
        <dbReference type="Rhea" id="RHEA-COMP:11604"/>
        <dbReference type="ChEBI" id="CHEBI:15378"/>
        <dbReference type="ChEBI" id="CHEBI:29999"/>
        <dbReference type="ChEBI" id="CHEBI:30616"/>
        <dbReference type="ChEBI" id="CHEBI:83421"/>
        <dbReference type="ChEBI" id="CHEBI:456216"/>
        <dbReference type="EC" id="2.7.11.1"/>
    </reaction>
</comment>
<protein>
    <recommendedName>
        <fullName evidence="3">non-specific serine/threonine protein kinase</fullName>
        <ecNumber evidence="3">2.7.11.1</ecNumber>
    </recommendedName>
</protein>
<feature type="domain" description="Protein kinase" evidence="14">
    <location>
        <begin position="845"/>
        <end position="1096"/>
    </location>
</feature>
<evidence type="ECO:0000259" key="14">
    <source>
        <dbReference type="PROSITE" id="PS50011"/>
    </source>
</evidence>
<feature type="region of interest" description="Disordered" evidence="13">
    <location>
        <begin position="639"/>
        <end position="685"/>
    </location>
</feature>
<feature type="compositionally biased region" description="Polar residues" evidence="13">
    <location>
        <begin position="412"/>
        <end position="484"/>
    </location>
</feature>
<feature type="compositionally biased region" description="Polar residues" evidence="13">
    <location>
        <begin position="504"/>
        <end position="542"/>
    </location>
</feature>
<dbReference type="PANTHER" id="PTHR45832">
    <property type="entry name" value="SERINE/THREONINE-PROTEIN KINASE SAMKA-RELATED-RELATED"/>
    <property type="match status" value="1"/>
</dbReference>
<dbReference type="InterPro" id="IPR017441">
    <property type="entry name" value="Protein_kinase_ATP_BS"/>
</dbReference>
<evidence type="ECO:0000313" key="15">
    <source>
        <dbReference type="EMBL" id="TID31097.1"/>
    </source>
</evidence>